<reference evidence="1 2" key="1">
    <citation type="submission" date="2019-06" db="EMBL/GenBank/DDBJ databases">
        <title>Pantoea dispersa Assembly.</title>
        <authorList>
            <person name="Wang J."/>
        </authorList>
    </citation>
    <scope>NUCLEOTIDE SEQUENCE [LARGE SCALE GENOMIC DNA]</scope>
    <source>
        <strain evidence="2">bio</strain>
    </source>
</reference>
<dbReference type="RefSeq" id="WP_141495699.1">
    <property type="nucleotide sequence ID" value="NZ_CP157882.1"/>
</dbReference>
<keyword evidence="2" id="KW-1185">Reference proteome</keyword>
<evidence type="ECO:0000313" key="1">
    <source>
        <dbReference type="EMBL" id="TQC75547.1"/>
    </source>
</evidence>
<protein>
    <recommendedName>
        <fullName evidence="3">Phage protein</fullName>
    </recommendedName>
</protein>
<dbReference type="InterPro" id="IPR035915">
    <property type="entry name" value="Plakin_repeat_sf"/>
</dbReference>
<gene>
    <name evidence="1" type="ORF">FK492_06380</name>
</gene>
<dbReference type="Proteomes" id="UP000319715">
    <property type="component" value="Unassembled WGS sequence"/>
</dbReference>
<accession>A0ABY3A0P0</accession>
<dbReference type="SUPFAM" id="SSF75399">
    <property type="entry name" value="Plakin repeat"/>
    <property type="match status" value="1"/>
</dbReference>
<dbReference type="EMBL" id="VICF01000002">
    <property type="protein sequence ID" value="TQC75547.1"/>
    <property type="molecule type" value="Genomic_DNA"/>
</dbReference>
<comment type="caution">
    <text evidence="1">The sequence shown here is derived from an EMBL/GenBank/DDBJ whole genome shotgun (WGS) entry which is preliminary data.</text>
</comment>
<organism evidence="1 2">
    <name type="scientific">Pantoea dispersa</name>
    <dbReference type="NCBI Taxonomy" id="59814"/>
    <lineage>
        <taxon>Bacteria</taxon>
        <taxon>Pseudomonadati</taxon>
        <taxon>Pseudomonadota</taxon>
        <taxon>Gammaproteobacteria</taxon>
        <taxon>Enterobacterales</taxon>
        <taxon>Erwiniaceae</taxon>
        <taxon>Pantoea</taxon>
    </lineage>
</organism>
<sequence length="66" mass="7647">MEQYDTDDGRPQIVVTFEYVDPQTGKKVFVSRAVDKKTYDEDSGALYAEAEIMAQEFKYRMNEEGL</sequence>
<evidence type="ECO:0008006" key="3">
    <source>
        <dbReference type="Google" id="ProtNLM"/>
    </source>
</evidence>
<name>A0ABY3A0P0_9GAMM</name>
<proteinExistence type="predicted"/>
<evidence type="ECO:0000313" key="2">
    <source>
        <dbReference type="Proteomes" id="UP000319715"/>
    </source>
</evidence>